<dbReference type="GO" id="GO:0005525">
    <property type="term" value="F:GTP binding"/>
    <property type="evidence" value="ECO:0007669"/>
    <property type="project" value="InterPro"/>
</dbReference>
<dbReference type="Proteomes" id="UP000267096">
    <property type="component" value="Unassembled WGS sequence"/>
</dbReference>
<protein>
    <submittedName>
        <fullName evidence="5">C2 domain-containing protein</fullName>
    </submittedName>
</protein>
<dbReference type="AlphaFoldDB" id="A0A0M3K0J2"/>
<sequence>MLNFFIVAAHVFGLGSKLMFLQFDQLKESAVKTEKHVSYNDTFYFTFNVDDRESVVELVDPGMCRSKLRDAFAFHFLAEKLTKNDMKLAGARLSFVSQPYPSNEHTGAREMSIRKAEGAMLFYSAHSISSFQQISELLPVLLVCIEDEAVDDCCETSSTTHSSISEGYESETPHLVRSEGCCRARGPSMEKTRSCHEEGKLSREKGEELAKNISPNCKFLPITLASFHESATLMADMIREIRSKHSKRHSRFSHSIIQRKQKVQASGAPHKRVVNAKSSSLNSTSLQKSAKMKVVSAVCTIS</sequence>
<keyword evidence="2" id="KW-0732">Signal</keyword>
<keyword evidence="4" id="KW-1185">Reference proteome</keyword>
<organism evidence="5">
    <name type="scientific">Anisakis simplex</name>
    <name type="common">Herring worm</name>
    <dbReference type="NCBI Taxonomy" id="6269"/>
    <lineage>
        <taxon>Eukaryota</taxon>
        <taxon>Metazoa</taxon>
        <taxon>Ecdysozoa</taxon>
        <taxon>Nematoda</taxon>
        <taxon>Chromadorea</taxon>
        <taxon>Rhabditida</taxon>
        <taxon>Spirurina</taxon>
        <taxon>Ascaridomorpha</taxon>
        <taxon>Ascaridoidea</taxon>
        <taxon>Anisakidae</taxon>
        <taxon>Anisakis</taxon>
        <taxon>Anisakis simplex complex</taxon>
    </lineage>
</organism>
<feature type="compositionally biased region" description="Basic residues" evidence="1">
    <location>
        <begin position="246"/>
        <end position="262"/>
    </location>
</feature>
<feature type="signal peptide" evidence="2">
    <location>
        <begin position="1"/>
        <end position="15"/>
    </location>
</feature>
<dbReference type="GO" id="GO:0003924">
    <property type="term" value="F:GTPase activity"/>
    <property type="evidence" value="ECO:0007669"/>
    <property type="project" value="InterPro"/>
</dbReference>
<feature type="chain" id="PRO_5043121163" evidence="2">
    <location>
        <begin position="16"/>
        <end position="302"/>
    </location>
</feature>
<evidence type="ECO:0000313" key="3">
    <source>
        <dbReference type="EMBL" id="VDK50510.1"/>
    </source>
</evidence>
<evidence type="ECO:0000313" key="4">
    <source>
        <dbReference type="Proteomes" id="UP000267096"/>
    </source>
</evidence>
<evidence type="ECO:0000313" key="5">
    <source>
        <dbReference type="WBParaSite" id="ASIM_0001433001-mRNA-1"/>
    </source>
</evidence>
<reference evidence="3 4" key="2">
    <citation type="submission" date="2018-11" db="EMBL/GenBank/DDBJ databases">
        <authorList>
            <consortium name="Pathogen Informatics"/>
        </authorList>
    </citation>
    <scope>NUCLEOTIDE SEQUENCE [LARGE SCALE GENOMIC DNA]</scope>
</reference>
<accession>A0A0M3K0J2</accession>
<feature type="region of interest" description="Disordered" evidence="1">
    <location>
        <begin position="246"/>
        <end position="286"/>
    </location>
</feature>
<gene>
    <name evidence="3" type="ORF">ASIM_LOCUS13758</name>
</gene>
<evidence type="ECO:0000256" key="1">
    <source>
        <dbReference type="SAM" id="MobiDB-lite"/>
    </source>
</evidence>
<dbReference type="OrthoDB" id="5853768at2759"/>
<name>A0A0M3K0J2_ANISI</name>
<reference evidence="5" key="1">
    <citation type="submission" date="2017-02" db="UniProtKB">
        <authorList>
            <consortium name="WormBaseParasite"/>
        </authorList>
    </citation>
    <scope>IDENTIFICATION</scope>
</reference>
<dbReference type="InterPro" id="IPR001806">
    <property type="entry name" value="Small_GTPase"/>
</dbReference>
<dbReference type="WBParaSite" id="ASIM_0001433001-mRNA-1">
    <property type="protein sequence ID" value="ASIM_0001433001-mRNA-1"/>
    <property type="gene ID" value="ASIM_0001433001"/>
</dbReference>
<dbReference type="PROSITE" id="PS51421">
    <property type="entry name" value="RAS"/>
    <property type="match status" value="1"/>
</dbReference>
<evidence type="ECO:0000256" key="2">
    <source>
        <dbReference type="SAM" id="SignalP"/>
    </source>
</evidence>
<feature type="compositionally biased region" description="Low complexity" evidence="1">
    <location>
        <begin position="275"/>
        <end position="286"/>
    </location>
</feature>
<dbReference type="EMBL" id="UYRR01031490">
    <property type="protein sequence ID" value="VDK50510.1"/>
    <property type="molecule type" value="Genomic_DNA"/>
</dbReference>
<proteinExistence type="predicted"/>